<dbReference type="GO" id="GO:0004789">
    <property type="term" value="F:thiamine-phosphate diphosphorylase activity"/>
    <property type="evidence" value="ECO:0007669"/>
    <property type="project" value="UniProtKB-UniRule"/>
</dbReference>
<dbReference type="Proteomes" id="UP000182409">
    <property type="component" value="Unassembled WGS sequence"/>
</dbReference>
<comment type="catalytic activity">
    <reaction evidence="6 9 10">
        <text>4-methyl-5-(2-phosphooxyethyl)-thiazole + 4-amino-2-methyl-5-(diphosphooxymethyl)pyrimidine + H(+) = thiamine phosphate + diphosphate</text>
        <dbReference type="Rhea" id="RHEA:22328"/>
        <dbReference type="ChEBI" id="CHEBI:15378"/>
        <dbReference type="ChEBI" id="CHEBI:33019"/>
        <dbReference type="ChEBI" id="CHEBI:37575"/>
        <dbReference type="ChEBI" id="CHEBI:57841"/>
        <dbReference type="ChEBI" id="CHEBI:58296"/>
        <dbReference type="EC" id="2.5.1.3"/>
    </reaction>
</comment>
<dbReference type="InterPro" id="IPR013785">
    <property type="entry name" value="Aldolase_TIM"/>
</dbReference>
<dbReference type="RefSeq" id="WP_170835089.1">
    <property type="nucleotide sequence ID" value="NZ_FNSD01000001.1"/>
</dbReference>
<dbReference type="InterPro" id="IPR036206">
    <property type="entry name" value="ThiamineP_synth_sf"/>
</dbReference>
<feature type="binding site" evidence="9">
    <location>
        <begin position="205"/>
        <end position="206"/>
    </location>
    <ligand>
        <name>2-[(2R,5Z)-2-carboxy-4-methylthiazol-5(2H)-ylidene]ethyl phosphate</name>
        <dbReference type="ChEBI" id="CHEBI:62899"/>
    </ligand>
</feature>
<dbReference type="PANTHER" id="PTHR20857:SF15">
    <property type="entry name" value="THIAMINE-PHOSPHATE SYNTHASE"/>
    <property type="match status" value="1"/>
</dbReference>
<evidence type="ECO:0000313" key="14">
    <source>
        <dbReference type="Proteomes" id="UP000182409"/>
    </source>
</evidence>
<evidence type="ECO:0000256" key="2">
    <source>
        <dbReference type="ARBA" id="ARBA00022679"/>
    </source>
</evidence>
<sequence>MSRLASSPHEDFQRRIATGDATLRLYGILDAESCARRGLPLLSVAEAWRDAGIRLVQYRDKQGSDDVVLRNALSVRAIFGDADTVLILNDRVHLFAASGFHGIHVGQTDTSIQFTRDAIGHDAILGVSTHNPAQLSGADAADVTYVAIGPVYGTQTKLDADPVVGLEGVRVARSVTGKPLVAIGGITASTAIQVREAGADAIAVISALLPAAGQLLQEPAKTFARVLTGRL</sequence>
<evidence type="ECO:0000256" key="7">
    <source>
        <dbReference type="ARBA" id="ARBA00047851"/>
    </source>
</evidence>
<evidence type="ECO:0000256" key="5">
    <source>
        <dbReference type="ARBA" id="ARBA00022977"/>
    </source>
</evidence>
<keyword evidence="5 9" id="KW-0784">Thiamine biosynthesis</keyword>
<evidence type="ECO:0000256" key="6">
    <source>
        <dbReference type="ARBA" id="ARBA00047334"/>
    </source>
</evidence>
<dbReference type="GO" id="GO:0005737">
    <property type="term" value="C:cytoplasm"/>
    <property type="evidence" value="ECO:0007669"/>
    <property type="project" value="TreeGrafter"/>
</dbReference>
<evidence type="ECO:0000256" key="10">
    <source>
        <dbReference type="RuleBase" id="RU003826"/>
    </source>
</evidence>
<dbReference type="SUPFAM" id="SSF51391">
    <property type="entry name" value="Thiamin phosphate synthase"/>
    <property type="match status" value="1"/>
</dbReference>
<dbReference type="InterPro" id="IPR022998">
    <property type="entry name" value="ThiamineP_synth_TenI"/>
</dbReference>
<comment type="cofactor">
    <cofactor evidence="9">
        <name>Mg(2+)</name>
        <dbReference type="ChEBI" id="CHEBI:18420"/>
    </cofactor>
    <text evidence="9">Binds 1 Mg(2+) ion per subunit.</text>
</comment>
<dbReference type="GO" id="GO:0009229">
    <property type="term" value="P:thiamine diphosphate biosynthetic process"/>
    <property type="evidence" value="ECO:0007669"/>
    <property type="project" value="UniProtKB-UniRule"/>
</dbReference>
<feature type="binding site" evidence="9">
    <location>
        <begin position="57"/>
        <end position="61"/>
    </location>
    <ligand>
        <name>4-amino-2-methyl-5-(diphosphooxymethyl)pyrimidine</name>
        <dbReference type="ChEBI" id="CHEBI:57841"/>
    </ligand>
</feature>
<evidence type="ECO:0000256" key="4">
    <source>
        <dbReference type="ARBA" id="ARBA00022842"/>
    </source>
</evidence>
<dbReference type="UniPathway" id="UPA00060">
    <property type="reaction ID" value="UER00141"/>
</dbReference>
<organism evidence="13 14">
    <name type="scientific">Terriglobus roseus</name>
    <dbReference type="NCBI Taxonomy" id="392734"/>
    <lineage>
        <taxon>Bacteria</taxon>
        <taxon>Pseudomonadati</taxon>
        <taxon>Acidobacteriota</taxon>
        <taxon>Terriglobia</taxon>
        <taxon>Terriglobales</taxon>
        <taxon>Acidobacteriaceae</taxon>
        <taxon>Terriglobus</taxon>
    </lineage>
</organism>
<dbReference type="NCBIfam" id="TIGR00693">
    <property type="entry name" value="thiE"/>
    <property type="match status" value="1"/>
</dbReference>
<dbReference type="PANTHER" id="PTHR20857">
    <property type="entry name" value="THIAMINE-PHOSPHATE PYROPHOSPHORYLASE"/>
    <property type="match status" value="1"/>
</dbReference>
<reference evidence="13 14" key="1">
    <citation type="submission" date="2016-10" db="EMBL/GenBank/DDBJ databases">
        <authorList>
            <person name="de Groot N.N."/>
        </authorList>
    </citation>
    <scope>NUCLEOTIDE SEQUENCE [LARGE SCALE GENOMIC DNA]</scope>
    <source>
        <strain evidence="13 14">AB35.6</strain>
    </source>
</reference>
<comment type="catalytic activity">
    <reaction evidence="8 9 10">
        <text>2-[(2R,5Z)-2-carboxy-4-methylthiazol-5(2H)-ylidene]ethyl phosphate + 4-amino-2-methyl-5-(diphosphooxymethyl)pyrimidine + 2 H(+) = thiamine phosphate + CO2 + diphosphate</text>
        <dbReference type="Rhea" id="RHEA:47844"/>
        <dbReference type="ChEBI" id="CHEBI:15378"/>
        <dbReference type="ChEBI" id="CHEBI:16526"/>
        <dbReference type="ChEBI" id="CHEBI:33019"/>
        <dbReference type="ChEBI" id="CHEBI:37575"/>
        <dbReference type="ChEBI" id="CHEBI:57841"/>
        <dbReference type="ChEBI" id="CHEBI:62899"/>
        <dbReference type="EC" id="2.5.1.3"/>
    </reaction>
</comment>
<evidence type="ECO:0000256" key="8">
    <source>
        <dbReference type="ARBA" id="ARBA00047883"/>
    </source>
</evidence>
<dbReference type="HAMAP" id="MF_00097">
    <property type="entry name" value="TMP_synthase"/>
    <property type="match status" value="1"/>
</dbReference>
<name>A0A1H4U311_9BACT</name>
<evidence type="ECO:0000256" key="9">
    <source>
        <dbReference type="HAMAP-Rule" id="MF_00097"/>
    </source>
</evidence>
<dbReference type="EMBL" id="FNSD01000001">
    <property type="protein sequence ID" value="SEC63072.1"/>
    <property type="molecule type" value="Genomic_DNA"/>
</dbReference>
<proteinExistence type="inferred from homology"/>
<feature type="binding site" evidence="9">
    <location>
        <position position="128"/>
    </location>
    <ligand>
        <name>4-amino-2-methyl-5-(diphosphooxymethyl)pyrimidine</name>
        <dbReference type="ChEBI" id="CHEBI:57841"/>
    </ligand>
</feature>
<feature type="domain" description="Thiamine phosphate synthase/TenI" evidence="12">
    <location>
        <begin position="25"/>
        <end position="208"/>
    </location>
</feature>
<keyword evidence="4 9" id="KW-0460">Magnesium</keyword>
<comment type="function">
    <text evidence="9">Condenses 4-methyl-5-(beta-hydroxyethyl)thiazole monophosphate (THZ-P) and 2-methyl-4-amino-5-hydroxymethyl pyrimidine pyrophosphate (HMP-PP) to form thiamine monophosphate (TMP).</text>
</comment>
<evidence type="ECO:0000256" key="3">
    <source>
        <dbReference type="ARBA" id="ARBA00022723"/>
    </source>
</evidence>
<protein>
    <recommendedName>
        <fullName evidence="9">Thiamine-phosphate synthase</fullName>
        <shortName evidence="9">TP synthase</shortName>
        <shortName evidence="9">TPS</shortName>
        <ecNumber evidence="9">2.5.1.3</ecNumber>
    </recommendedName>
    <alternativeName>
        <fullName evidence="9">Thiamine-phosphate pyrophosphorylase</fullName>
        <shortName evidence="9">TMP pyrophosphorylase</shortName>
        <shortName evidence="9">TMP-PPase</shortName>
    </alternativeName>
</protein>
<dbReference type="Gene3D" id="3.20.20.70">
    <property type="entry name" value="Aldolase class I"/>
    <property type="match status" value="1"/>
</dbReference>
<feature type="binding site" evidence="9">
    <location>
        <begin position="154"/>
        <end position="156"/>
    </location>
    <ligand>
        <name>2-[(2R,5Z)-2-carboxy-4-methylthiazol-5(2H)-ylidene]ethyl phosphate</name>
        <dbReference type="ChEBI" id="CHEBI:62899"/>
    </ligand>
</feature>
<keyword evidence="3 9" id="KW-0479">Metal-binding</keyword>
<keyword evidence="2 9" id="KW-0808">Transferase</keyword>
<dbReference type="CDD" id="cd00564">
    <property type="entry name" value="TMP_TenI"/>
    <property type="match status" value="1"/>
</dbReference>
<evidence type="ECO:0000256" key="11">
    <source>
        <dbReference type="RuleBase" id="RU004253"/>
    </source>
</evidence>
<comment type="catalytic activity">
    <reaction evidence="7 9 10">
        <text>2-(2-carboxy-4-methylthiazol-5-yl)ethyl phosphate + 4-amino-2-methyl-5-(diphosphooxymethyl)pyrimidine + 2 H(+) = thiamine phosphate + CO2 + diphosphate</text>
        <dbReference type="Rhea" id="RHEA:47848"/>
        <dbReference type="ChEBI" id="CHEBI:15378"/>
        <dbReference type="ChEBI" id="CHEBI:16526"/>
        <dbReference type="ChEBI" id="CHEBI:33019"/>
        <dbReference type="ChEBI" id="CHEBI:37575"/>
        <dbReference type="ChEBI" id="CHEBI:57841"/>
        <dbReference type="ChEBI" id="CHEBI:62890"/>
        <dbReference type="EC" id="2.5.1.3"/>
    </reaction>
</comment>
<dbReference type="InterPro" id="IPR034291">
    <property type="entry name" value="TMP_synthase"/>
</dbReference>
<feature type="binding site" evidence="9">
    <location>
        <position position="185"/>
    </location>
    <ligand>
        <name>2-[(2R,5Z)-2-carboxy-4-methylthiazol-5(2H)-ylidene]ethyl phosphate</name>
        <dbReference type="ChEBI" id="CHEBI:62899"/>
    </ligand>
</feature>
<accession>A0A1H4U311</accession>
<feature type="binding site" evidence="9">
    <location>
        <position position="109"/>
    </location>
    <ligand>
        <name>Mg(2+)</name>
        <dbReference type="ChEBI" id="CHEBI:18420"/>
    </ligand>
</feature>
<feature type="binding site" evidence="9">
    <location>
        <position position="157"/>
    </location>
    <ligand>
        <name>4-amino-2-methyl-5-(diphosphooxymethyl)pyrimidine</name>
        <dbReference type="ChEBI" id="CHEBI:57841"/>
    </ligand>
</feature>
<dbReference type="AlphaFoldDB" id="A0A1H4U311"/>
<dbReference type="GO" id="GO:0000287">
    <property type="term" value="F:magnesium ion binding"/>
    <property type="evidence" value="ECO:0007669"/>
    <property type="project" value="UniProtKB-UniRule"/>
</dbReference>
<evidence type="ECO:0000313" key="13">
    <source>
        <dbReference type="EMBL" id="SEC63072.1"/>
    </source>
</evidence>
<feature type="binding site" evidence="9">
    <location>
        <position position="89"/>
    </location>
    <ligand>
        <name>4-amino-2-methyl-5-(diphosphooxymethyl)pyrimidine</name>
        <dbReference type="ChEBI" id="CHEBI:57841"/>
    </ligand>
</feature>
<comment type="pathway">
    <text evidence="1 9 11">Cofactor biosynthesis; thiamine diphosphate biosynthesis; thiamine phosphate from 4-amino-2-methyl-5-diphosphomethylpyrimidine and 4-methyl-5-(2-phosphoethyl)-thiazole: step 1/1.</text>
</comment>
<evidence type="ECO:0000256" key="1">
    <source>
        <dbReference type="ARBA" id="ARBA00005165"/>
    </source>
</evidence>
<dbReference type="GO" id="GO:0009228">
    <property type="term" value="P:thiamine biosynthetic process"/>
    <property type="evidence" value="ECO:0007669"/>
    <property type="project" value="UniProtKB-KW"/>
</dbReference>
<comment type="similarity">
    <text evidence="9 10">Belongs to the thiamine-phosphate synthase family.</text>
</comment>
<gene>
    <name evidence="9" type="primary">thiE</name>
    <name evidence="13" type="ORF">SAMN05443244_3939</name>
</gene>
<evidence type="ECO:0000259" key="12">
    <source>
        <dbReference type="Pfam" id="PF02581"/>
    </source>
</evidence>
<feature type="binding site" evidence="9">
    <location>
        <position position="90"/>
    </location>
    <ligand>
        <name>Mg(2+)</name>
        <dbReference type="ChEBI" id="CHEBI:18420"/>
    </ligand>
</feature>
<dbReference type="Pfam" id="PF02581">
    <property type="entry name" value="TMP-TENI"/>
    <property type="match status" value="1"/>
</dbReference>
<dbReference type="EC" id="2.5.1.3" evidence="9"/>